<dbReference type="RefSeq" id="WP_146896825.1">
    <property type="nucleotide sequence ID" value="NZ_BJYS01000009.1"/>
</dbReference>
<dbReference type="Pfam" id="PF13439">
    <property type="entry name" value="Glyco_transf_4"/>
    <property type="match status" value="1"/>
</dbReference>
<dbReference type="PANTHER" id="PTHR12526:SF637">
    <property type="entry name" value="GLYCOSYLTRANSFERASE EPSF-RELATED"/>
    <property type="match status" value="1"/>
</dbReference>
<sequence length="385" mass="43208">MKVAFITPSVSRSSGGIFEVELALAKALTAVGCEVQVYGQNDENTQNDLPRWGGIKVFTFPSIGPHAFRYSPALKNAIVKSECQVGHLQVLWMYTSVVTNHWFSSGKSYIVTIHGMLEPWALKNAAWKKKIVTFLYEGRCLKNAACIHAHTYKEYKDIRQFGLTNPVCIIPNGVDLPDTKPVTEKPAWYSQVNNRKVVLFISRLHPKKGIENMLEAWAALPERQQWCLVIAGWGDNDYAQSLKDKVRELSLEGDIIFTGPLFDQAKHLAFTHADAFILPSLSEGLPMAILEAWSYKVPVLITPACNLPEGYEAEAAIKIEPKPASISAGLQQLFSLPDEQRRQLGQNGYELVLKKYTWDKIAEQMAEVYNWVDKGGQHPETVLFD</sequence>
<dbReference type="Gene3D" id="3.40.50.2000">
    <property type="entry name" value="Glycogen Phosphorylase B"/>
    <property type="match status" value="2"/>
</dbReference>
<dbReference type="GO" id="GO:0016757">
    <property type="term" value="F:glycosyltransferase activity"/>
    <property type="evidence" value="ECO:0007669"/>
    <property type="project" value="InterPro"/>
</dbReference>
<dbReference type="SUPFAM" id="SSF53756">
    <property type="entry name" value="UDP-Glycosyltransferase/glycogen phosphorylase"/>
    <property type="match status" value="1"/>
</dbReference>
<protein>
    <submittedName>
        <fullName evidence="3">Poly(Glycerol-phosphate) alpha-glucosyltransferase</fullName>
    </submittedName>
</protein>
<dbReference type="InterPro" id="IPR028098">
    <property type="entry name" value="Glyco_trans_4-like_N"/>
</dbReference>
<organism evidence="3 4">
    <name type="scientific">Adhaeribacter aerolatus</name>
    <dbReference type="NCBI Taxonomy" id="670289"/>
    <lineage>
        <taxon>Bacteria</taxon>
        <taxon>Pseudomonadati</taxon>
        <taxon>Bacteroidota</taxon>
        <taxon>Cytophagia</taxon>
        <taxon>Cytophagales</taxon>
        <taxon>Hymenobacteraceae</taxon>
        <taxon>Adhaeribacter</taxon>
    </lineage>
</organism>
<reference evidence="3 4" key="1">
    <citation type="submission" date="2019-07" db="EMBL/GenBank/DDBJ databases">
        <title>Whole genome shotgun sequence of Adhaeribacter aerolatus NBRC 106133.</title>
        <authorList>
            <person name="Hosoyama A."/>
            <person name="Uohara A."/>
            <person name="Ohji S."/>
            <person name="Ichikawa N."/>
        </authorList>
    </citation>
    <scope>NUCLEOTIDE SEQUENCE [LARGE SCALE GENOMIC DNA]</scope>
    <source>
        <strain evidence="3 4">NBRC 106133</strain>
    </source>
</reference>
<keyword evidence="3" id="KW-0808">Transferase</keyword>
<evidence type="ECO:0000259" key="1">
    <source>
        <dbReference type="Pfam" id="PF00534"/>
    </source>
</evidence>
<feature type="domain" description="Glycosyl transferase family 1" evidence="1">
    <location>
        <begin position="193"/>
        <end position="350"/>
    </location>
</feature>
<gene>
    <name evidence="3" type="ORF">AAE02nite_15960</name>
</gene>
<dbReference type="Pfam" id="PF00534">
    <property type="entry name" value="Glycos_transf_1"/>
    <property type="match status" value="1"/>
</dbReference>
<evidence type="ECO:0000313" key="3">
    <source>
        <dbReference type="EMBL" id="GEO03932.1"/>
    </source>
</evidence>
<dbReference type="InterPro" id="IPR001296">
    <property type="entry name" value="Glyco_trans_1"/>
</dbReference>
<dbReference type="EMBL" id="BJYS01000009">
    <property type="protein sequence ID" value="GEO03932.1"/>
    <property type="molecule type" value="Genomic_DNA"/>
</dbReference>
<evidence type="ECO:0000259" key="2">
    <source>
        <dbReference type="Pfam" id="PF13439"/>
    </source>
</evidence>
<feature type="domain" description="Glycosyltransferase subfamily 4-like N-terminal" evidence="2">
    <location>
        <begin position="15"/>
        <end position="176"/>
    </location>
</feature>
<comment type="caution">
    <text evidence="3">The sequence shown here is derived from an EMBL/GenBank/DDBJ whole genome shotgun (WGS) entry which is preliminary data.</text>
</comment>
<dbReference type="PANTHER" id="PTHR12526">
    <property type="entry name" value="GLYCOSYLTRANSFERASE"/>
    <property type="match status" value="1"/>
</dbReference>
<dbReference type="Proteomes" id="UP000321532">
    <property type="component" value="Unassembled WGS sequence"/>
</dbReference>
<evidence type="ECO:0000313" key="4">
    <source>
        <dbReference type="Proteomes" id="UP000321532"/>
    </source>
</evidence>
<dbReference type="OrthoDB" id="9790710at2"/>
<accession>A0A512AW39</accession>
<name>A0A512AW39_9BACT</name>
<proteinExistence type="predicted"/>
<keyword evidence="4" id="KW-1185">Reference proteome</keyword>
<dbReference type="AlphaFoldDB" id="A0A512AW39"/>